<feature type="non-terminal residue" evidence="1">
    <location>
        <position position="32"/>
    </location>
</feature>
<evidence type="ECO:0000313" key="1">
    <source>
        <dbReference type="EMBL" id="CAL1262833.1"/>
    </source>
</evidence>
<dbReference type="EMBL" id="CAXIEN010000007">
    <property type="protein sequence ID" value="CAL1262833.1"/>
    <property type="molecule type" value="Genomic_DNA"/>
</dbReference>
<dbReference type="AlphaFoldDB" id="A0AAV1YWA1"/>
<comment type="caution">
    <text evidence="1">The sequence shown here is derived from an EMBL/GenBank/DDBJ whole genome shotgun (WGS) entry which is preliminary data.</text>
</comment>
<evidence type="ECO:0000313" key="2">
    <source>
        <dbReference type="Proteomes" id="UP001497382"/>
    </source>
</evidence>
<name>A0AAV1YWA1_9ARAC</name>
<gene>
    <name evidence="1" type="ORF">LARSCL_LOCUS1222</name>
</gene>
<organism evidence="1 2">
    <name type="scientific">Larinioides sclopetarius</name>
    <dbReference type="NCBI Taxonomy" id="280406"/>
    <lineage>
        <taxon>Eukaryota</taxon>
        <taxon>Metazoa</taxon>
        <taxon>Ecdysozoa</taxon>
        <taxon>Arthropoda</taxon>
        <taxon>Chelicerata</taxon>
        <taxon>Arachnida</taxon>
        <taxon>Araneae</taxon>
        <taxon>Araneomorphae</taxon>
        <taxon>Entelegynae</taxon>
        <taxon>Araneoidea</taxon>
        <taxon>Araneidae</taxon>
        <taxon>Larinioides</taxon>
    </lineage>
</organism>
<keyword evidence="2" id="KW-1185">Reference proteome</keyword>
<reference evidence="1 2" key="1">
    <citation type="submission" date="2024-04" db="EMBL/GenBank/DDBJ databases">
        <authorList>
            <person name="Rising A."/>
            <person name="Reimegard J."/>
            <person name="Sonavane S."/>
            <person name="Akerstrom W."/>
            <person name="Nylinder S."/>
            <person name="Hedman E."/>
            <person name="Kallberg Y."/>
        </authorList>
    </citation>
    <scope>NUCLEOTIDE SEQUENCE [LARGE SCALE GENOMIC DNA]</scope>
</reference>
<protein>
    <submittedName>
        <fullName evidence="1">Uncharacterized protein</fullName>
    </submittedName>
</protein>
<sequence length="32" mass="3538">MAFLNALGPQPDIDFPDFELLFVEASKEIAKA</sequence>
<accession>A0AAV1YWA1</accession>
<dbReference type="Proteomes" id="UP001497382">
    <property type="component" value="Unassembled WGS sequence"/>
</dbReference>
<proteinExistence type="predicted"/>